<dbReference type="InterPro" id="IPR004476">
    <property type="entry name" value="RNase_II/RNase_R"/>
</dbReference>
<evidence type="ECO:0000256" key="9">
    <source>
        <dbReference type="SAM" id="Coils"/>
    </source>
</evidence>
<dbReference type="Pfam" id="PF00773">
    <property type="entry name" value="RNB"/>
    <property type="match status" value="1"/>
</dbReference>
<dbReference type="CDD" id="cd04471">
    <property type="entry name" value="S1_RNase_R"/>
    <property type="match status" value="1"/>
</dbReference>
<dbReference type="GO" id="GO:0006402">
    <property type="term" value="P:mRNA catabolic process"/>
    <property type="evidence" value="ECO:0007669"/>
    <property type="project" value="TreeGrafter"/>
</dbReference>
<evidence type="ECO:0000256" key="8">
    <source>
        <dbReference type="HAMAP-Rule" id="MF_01895"/>
    </source>
</evidence>
<dbReference type="SUPFAM" id="SSF50249">
    <property type="entry name" value="Nucleic acid-binding proteins"/>
    <property type="match status" value="4"/>
</dbReference>
<keyword evidence="13" id="KW-1185">Reference proteome</keyword>
<reference evidence="12 13" key="1">
    <citation type="submission" date="2018-05" db="EMBL/GenBank/DDBJ databases">
        <title>Genomic Encyclopedia of Type Strains, Phase IV (KMG-IV): sequencing the most valuable type-strain genomes for metagenomic binning, comparative biology and taxonomic classification.</title>
        <authorList>
            <person name="Goeker M."/>
        </authorList>
    </citation>
    <scope>NUCLEOTIDE SEQUENCE [LARGE SCALE GENOMIC DNA]</scope>
    <source>
        <strain evidence="12 13">JC118</strain>
    </source>
</reference>
<comment type="function">
    <text evidence="8">3'-5' exoribonuclease that releases 5'-nucleoside monophosphates and is involved in maturation of structured RNAs.</text>
</comment>
<dbReference type="SMART" id="SM00955">
    <property type="entry name" value="RNB"/>
    <property type="match status" value="1"/>
</dbReference>
<dbReference type="HAMAP" id="MF_01895">
    <property type="entry name" value="RNase_R"/>
    <property type="match status" value="1"/>
</dbReference>
<feature type="domain" description="S1 motif" evidence="11">
    <location>
        <begin position="618"/>
        <end position="697"/>
    </location>
</feature>
<evidence type="ECO:0000256" key="7">
    <source>
        <dbReference type="ARBA" id="ARBA00022884"/>
    </source>
</evidence>
<evidence type="ECO:0000313" key="13">
    <source>
        <dbReference type="Proteomes" id="UP000247612"/>
    </source>
</evidence>
<evidence type="ECO:0000256" key="3">
    <source>
        <dbReference type="ARBA" id="ARBA00022490"/>
    </source>
</evidence>
<evidence type="ECO:0000256" key="2">
    <source>
        <dbReference type="ARBA" id="ARBA00004496"/>
    </source>
</evidence>
<comment type="subcellular location">
    <subcellularLocation>
        <location evidence="2 8">Cytoplasm</location>
    </subcellularLocation>
</comment>
<comment type="caution">
    <text evidence="12">The sequence shown here is derived from an EMBL/GenBank/DDBJ whole genome shotgun (WGS) entry which is preliminary data.</text>
</comment>
<protein>
    <recommendedName>
        <fullName evidence="8">Ribonuclease R</fullName>
        <shortName evidence="8">RNase R</shortName>
        <ecNumber evidence="8">3.1.13.1</ecNumber>
    </recommendedName>
</protein>
<dbReference type="InterPro" id="IPR013223">
    <property type="entry name" value="RNase_B_OB_dom"/>
</dbReference>
<dbReference type="RefSeq" id="WP_022937149.1">
    <property type="nucleotide sequence ID" value="NZ_CABKRQ010000002.1"/>
</dbReference>
<dbReference type="SMART" id="SM00316">
    <property type="entry name" value="S1"/>
    <property type="match status" value="1"/>
</dbReference>
<comment type="catalytic activity">
    <reaction evidence="1 8">
        <text>Exonucleolytic cleavage in the 3'- to 5'-direction to yield nucleoside 5'-phosphates.</text>
        <dbReference type="EC" id="3.1.13.1"/>
    </reaction>
</comment>
<evidence type="ECO:0000256" key="10">
    <source>
        <dbReference type="SAM" id="MobiDB-lite"/>
    </source>
</evidence>
<dbReference type="EC" id="3.1.13.1" evidence="8"/>
<dbReference type="InterPro" id="IPR040476">
    <property type="entry name" value="CSD2"/>
</dbReference>
<dbReference type="PANTHER" id="PTHR23355">
    <property type="entry name" value="RIBONUCLEASE"/>
    <property type="match status" value="1"/>
</dbReference>
<dbReference type="Pfam" id="PF00575">
    <property type="entry name" value="S1"/>
    <property type="match status" value="1"/>
</dbReference>
<keyword evidence="9" id="KW-0175">Coiled coil</keyword>
<dbReference type="EMBL" id="QJKH01000005">
    <property type="protein sequence ID" value="PXX79773.1"/>
    <property type="molecule type" value="Genomic_DNA"/>
</dbReference>
<evidence type="ECO:0000256" key="4">
    <source>
        <dbReference type="ARBA" id="ARBA00022722"/>
    </source>
</evidence>
<dbReference type="GO" id="GO:0008859">
    <property type="term" value="F:exoribonuclease II activity"/>
    <property type="evidence" value="ECO:0007669"/>
    <property type="project" value="UniProtKB-UniRule"/>
</dbReference>
<evidence type="ECO:0000256" key="6">
    <source>
        <dbReference type="ARBA" id="ARBA00022839"/>
    </source>
</evidence>
<dbReference type="InterPro" id="IPR050180">
    <property type="entry name" value="RNR_Ribonuclease"/>
</dbReference>
<dbReference type="PROSITE" id="PS50126">
    <property type="entry name" value="S1"/>
    <property type="match status" value="1"/>
</dbReference>
<dbReference type="Gene3D" id="2.40.50.140">
    <property type="entry name" value="Nucleic acid-binding proteins"/>
    <property type="match status" value="2"/>
</dbReference>
<dbReference type="GO" id="GO:0003723">
    <property type="term" value="F:RNA binding"/>
    <property type="evidence" value="ECO:0007669"/>
    <property type="project" value="UniProtKB-UniRule"/>
</dbReference>
<dbReference type="InterPro" id="IPR022966">
    <property type="entry name" value="RNase_II/R_CS"/>
</dbReference>
<evidence type="ECO:0000259" key="11">
    <source>
        <dbReference type="PROSITE" id="PS50126"/>
    </source>
</evidence>
<dbReference type="STRING" id="1034346.GCA_000313565_00838"/>
<gene>
    <name evidence="8" type="primary">rnr</name>
    <name evidence="12" type="ORF">DES51_105248</name>
</gene>
<keyword evidence="4 8" id="KW-0540">Nuclease</keyword>
<name>A0A318L2P0_9FIRM</name>
<evidence type="ECO:0000313" key="12">
    <source>
        <dbReference type="EMBL" id="PXX79773.1"/>
    </source>
</evidence>
<organism evidence="12 13">
    <name type="scientific">Dielma fastidiosa</name>
    <dbReference type="NCBI Taxonomy" id="1034346"/>
    <lineage>
        <taxon>Bacteria</taxon>
        <taxon>Bacillati</taxon>
        <taxon>Bacillota</taxon>
        <taxon>Erysipelotrichia</taxon>
        <taxon>Erysipelotrichales</taxon>
        <taxon>Erysipelotrichaceae</taxon>
        <taxon>Dielma</taxon>
    </lineage>
</organism>
<feature type="compositionally biased region" description="Basic residues" evidence="10">
    <location>
        <begin position="718"/>
        <end position="731"/>
    </location>
</feature>
<dbReference type="Pfam" id="PF17876">
    <property type="entry name" value="CSD2"/>
    <property type="match status" value="1"/>
</dbReference>
<evidence type="ECO:0000256" key="5">
    <source>
        <dbReference type="ARBA" id="ARBA00022801"/>
    </source>
</evidence>
<keyword evidence="3 8" id="KW-0963">Cytoplasm</keyword>
<dbReference type="PROSITE" id="PS01175">
    <property type="entry name" value="RIBONUCLEASE_II"/>
    <property type="match status" value="1"/>
</dbReference>
<dbReference type="InterPro" id="IPR011805">
    <property type="entry name" value="RNase_R"/>
</dbReference>
<dbReference type="Proteomes" id="UP000247612">
    <property type="component" value="Unassembled WGS sequence"/>
</dbReference>
<dbReference type="AlphaFoldDB" id="A0A318L2P0"/>
<dbReference type="InterPro" id="IPR001900">
    <property type="entry name" value="RNase_II/R"/>
</dbReference>
<feature type="compositionally biased region" description="Basic and acidic residues" evidence="10">
    <location>
        <begin position="703"/>
        <end position="717"/>
    </location>
</feature>
<keyword evidence="5 8" id="KW-0378">Hydrolase</keyword>
<dbReference type="NCBIfam" id="TIGR00358">
    <property type="entry name" value="3_prime_RNase"/>
    <property type="match status" value="1"/>
</dbReference>
<proteinExistence type="inferred from homology"/>
<comment type="similarity">
    <text evidence="8">Belongs to the RNR ribonuclease family. RNase R subfamily.</text>
</comment>
<dbReference type="InterPro" id="IPR012340">
    <property type="entry name" value="NA-bd_OB-fold"/>
</dbReference>
<dbReference type="PANTHER" id="PTHR23355:SF9">
    <property type="entry name" value="DIS3-LIKE EXONUCLEASE 2"/>
    <property type="match status" value="1"/>
</dbReference>
<dbReference type="InterPro" id="IPR003029">
    <property type="entry name" value="S1_domain"/>
</dbReference>
<feature type="region of interest" description="Disordered" evidence="10">
    <location>
        <begin position="703"/>
        <end position="740"/>
    </location>
</feature>
<sequence>MDIKQLCLDMMSSSKYRNKGISVDKYQELLNIQGANQFKELMKALNELEDECVFVRDARNRYFLAEELGYVKGVLKVNPKGFGFIDTDEGSWYVNRESMNLALNNDVVFAQTKSFPDGSSEAVVVRILERNTKNVIGTIKVRDGRKYFLPDSNFNDHTFTITNMEDFKVVNDSKVLVVITKYGKTLKAKIERVIGYKYDPGVDILSVLLEHNIEPEFPQAVLDELKNIPESVQEKDKAGRVDCTDELIITIDGEDARDLDDAVSVSKIENGYRLSVHIADVSYYVREGSEINAEAYQRGTSVYVADRVVPMLPHYLSNGICSLNPKVERCAMTCDMNIDTSGTIISYKIYPSIIKTTERMTYTAVNKIIDGDEETCAQYPHLLEMVKDMLALSQIIRTRREGLGAIDFDTREGKVILDEQGKPIDVVLRERGIAERIIEDFMIQANECVAAHVKWMEIPSVYRIHEQPEPKKMRDFVKIANIMGYKFKGNVMNLRPKQCQQMLEDAKNTPEYPVLSVYLLRCMAKARYDAKPIGHFGLALNDYTHFTSPIRRYPDLIVHRMLRKYYINGLTDAGIMEKDEKWVEKAAIQCSDTEVNAVMAERDVDDMKKAEYMEKHIGEEYPGIISSVTKFGIFVELANTIEGLVHVSNLEDHYDYDEDSRSLIGRGSGTVLKMGMPVMVKVLDASRFKKQVDFQLVNEKGIKSKKDKDKKSKDKKDKKLKKPEHKPKKSKKEFEKRKRK</sequence>
<accession>A0A318L2P0</accession>
<evidence type="ECO:0000256" key="1">
    <source>
        <dbReference type="ARBA" id="ARBA00001849"/>
    </source>
</evidence>
<keyword evidence="7 8" id="KW-0694">RNA-binding</keyword>
<dbReference type="OrthoDB" id="9764149at2"/>
<dbReference type="Pfam" id="PF08206">
    <property type="entry name" value="OB_RNB"/>
    <property type="match status" value="1"/>
</dbReference>
<keyword evidence="6 8" id="KW-0269">Exonuclease</keyword>
<dbReference type="GO" id="GO:0005829">
    <property type="term" value="C:cytosol"/>
    <property type="evidence" value="ECO:0007669"/>
    <property type="project" value="TreeGrafter"/>
</dbReference>
<dbReference type="NCBIfam" id="TIGR02063">
    <property type="entry name" value="RNase_R"/>
    <property type="match status" value="1"/>
</dbReference>
<feature type="coiled-coil region" evidence="9">
    <location>
        <begin position="31"/>
        <end position="58"/>
    </location>
</feature>